<evidence type="ECO:0000313" key="11">
    <source>
        <dbReference type="Proteomes" id="UP000434580"/>
    </source>
</evidence>
<dbReference type="PANTHER" id="PTHR24286:SF24">
    <property type="entry name" value="LANOSTEROL 14-ALPHA DEMETHYLASE"/>
    <property type="match status" value="1"/>
</dbReference>
<evidence type="ECO:0000256" key="7">
    <source>
        <dbReference type="ARBA" id="ARBA00023033"/>
    </source>
</evidence>
<dbReference type="EMBL" id="CACSII010000021">
    <property type="protein sequence ID" value="CAA0120958.1"/>
    <property type="molecule type" value="Genomic_DNA"/>
</dbReference>
<name>A0A5S9QQE1_9GAMM</name>
<evidence type="ECO:0000256" key="1">
    <source>
        <dbReference type="ARBA" id="ARBA00001971"/>
    </source>
</evidence>
<keyword evidence="6 8" id="KW-0408">Iron</keyword>
<dbReference type="PROSITE" id="PS00086">
    <property type="entry name" value="CYTOCHROME_P450"/>
    <property type="match status" value="1"/>
</dbReference>
<evidence type="ECO:0000256" key="8">
    <source>
        <dbReference type="PIRSR" id="PIRSR602403-1"/>
    </source>
</evidence>
<dbReference type="SUPFAM" id="SSF48264">
    <property type="entry name" value="Cytochrome P450"/>
    <property type="match status" value="1"/>
</dbReference>
<dbReference type="OrthoDB" id="9764248at2"/>
<dbReference type="GO" id="GO:0020037">
    <property type="term" value="F:heme binding"/>
    <property type="evidence" value="ECO:0007669"/>
    <property type="project" value="InterPro"/>
</dbReference>
<sequence>MSSAIKKTTIDKSYMNEEDNHDLKHIPGEYGLPFFGKAVPIMKDLHNVIDHHYKTYGEVSRIRMGGQDGLLIVGADNYREIYIDKTKNFSARMGYDKTLATMYPDTILLSDFDDHRPLRRMFQSAFKNDAMRTYVEMMNPVLEKNIKQFAGMDKFVFFPAVKKTLLDVASKVFLGIDDLDGDEASRLIKSFIDSTDGLLALVRKEIPGGKYKRGKDGIRYQRDFFRKLIEQRRGTEGTDTLTYLSNERDDEGNYFPVDEIIDQMVFLLFAAHDTTTSALCHMVYYTAKHPEWQQRLREEIEGFNKPALNYDDLDECVISELVFYESLRLHPSVPMMQRRTIRECELGGYRIPANTILFIAPTYNHRLPEFWTDPDKFDPERFAPHRAEQKNHSFCYMPFGGGAHKCIGMHFAIMVSKLFMHQFVSAYDYATPENYDPKMDYMPLPKPHDGIPLTLKKRG</sequence>
<evidence type="ECO:0000256" key="2">
    <source>
        <dbReference type="ARBA" id="ARBA00010617"/>
    </source>
</evidence>
<dbReference type="EC" id="1.14.-.-" evidence="10"/>
<accession>A0A5S9QQE1</accession>
<feature type="binding site" description="axial binding residue" evidence="8">
    <location>
        <position position="406"/>
    </location>
    <ligand>
        <name>heme</name>
        <dbReference type="ChEBI" id="CHEBI:30413"/>
    </ligand>
    <ligandPart>
        <name>Fe</name>
        <dbReference type="ChEBI" id="CHEBI:18248"/>
    </ligandPart>
</feature>
<proteinExistence type="inferred from homology"/>
<dbReference type="PRINTS" id="PR00385">
    <property type="entry name" value="P450"/>
</dbReference>
<comment type="similarity">
    <text evidence="2 9">Belongs to the cytochrome P450 family.</text>
</comment>
<organism evidence="10 11">
    <name type="scientific">BD1-7 clade bacterium</name>
    <dbReference type="NCBI Taxonomy" id="2029982"/>
    <lineage>
        <taxon>Bacteria</taxon>
        <taxon>Pseudomonadati</taxon>
        <taxon>Pseudomonadota</taxon>
        <taxon>Gammaproteobacteria</taxon>
        <taxon>Cellvibrionales</taxon>
        <taxon>Spongiibacteraceae</taxon>
        <taxon>BD1-7 clade</taxon>
    </lineage>
</organism>
<dbReference type="AlphaFoldDB" id="A0A5S9QQE1"/>
<evidence type="ECO:0000256" key="6">
    <source>
        <dbReference type="ARBA" id="ARBA00023004"/>
    </source>
</evidence>
<protein>
    <submittedName>
        <fullName evidence="10">Cytochrome P450 136</fullName>
        <ecNumber evidence="10">1.14.-.-</ecNumber>
    </submittedName>
</protein>
<dbReference type="PANTHER" id="PTHR24286">
    <property type="entry name" value="CYTOCHROME P450 26"/>
    <property type="match status" value="1"/>
</dbReference>
<dbReference type="PRINTS" id="PR00465">
    <property type="entry name" value="EP450IV"/>
</dbReference>
<keyword evidence="7 9" id="KW-0503">Monooxygenase</keyword>
<keyword evidence="3 8" id="KW-0349">Heme</keyword>
<evidence type="ECO:0000256" key="4">
    <source>
        <dbReference type="ARBA" id="ARBA00022723"/>
    </source>
</evidence>
<dbReference type="Gene3D" id="1.10.630.10">
    <property type="entry name" value="Cytochrome P450"/>
    <property type="match status" value="1"/>
</dbReference>
<dbReference type="InterPro" id="IPR001128">
    <property type="entry name" value="Cyt_P450"/>
</dbReference>
<dbReference type="GO" id="GO:0016705">
    <property type="term" value="F:oxidoreductase activity, acting on paired donors, with incorporation or reduction of molecular oxygen"/>
    <property type="evidence" value="ECO:0007669"/>
    <property type="project" value="InterPro"/>
</dbReference>
<evidence type="ECO:0000256" key="3">
    <source>
        <dbReference type="ARBA" id="ARBA00022617"/>
    </source>
</evidence>
<reference evidence="10 11" key="1">
    <citation type="submission" date="2019-11" db="EMBL/GenBank/DDBJ databases">
        <authorList>
            <person name="Holert J."/>
        </authorList>
    </citation>
    <scope>NUCLEOTIDE SEQUENCE [LARGE SCALE GENOMIC DNA]</scope>
    <source>
        <strain evidence="10">BC5_2</strain>
    </source>
</reference>
<dbReference type="Pfam" id="PF00067">
    <property type="entry name" value="p450"/>
    <property type="match status" value="1"/>
</dbReference>
<evidence type="ECO:0000256" key="9">
    <source>
        <dbReference type="RuleBase" id="RU000461"/>
    </source>
</evidence>
<dbReference type="Proteomes" id="UP000434580">
    <property type="component" value="Unassembled WGS sequence"/>
</dbReference>
<evidence type="ECO:0000256" key="5">
    <source>
        <dbReference type="ARBA" id="ARBA00023002"/>
    </source>
</evidence>
<keyword evidence="5 9" id="KW-0560">Oxidoreductase</keyword>
<dbReference type="InterPro" id="IPR017972">
    <property type="entry name" value="Cyt_P450_CS"/>
</dbReference>
<comment type="cofactor">
    <cofactor evidence="1 8">
        <name>heme</name>
        <dbReference type="ChEBI" id="CHEBI:30413"/>
    </cofactor>
</comment>
<gene>
    <name evidence="10" type="ORF">DPBNPPHM_02658</name>
</gene>
<dbReference type="GO" id="GO:0004497">
    <property type="term" value="F:monooxygenase activity"/>
    <property type="evidence" value="ECO:0007669"/>
    <property type="project" value="UniProtKB-KW"/>
</dbReference>
<dbReference type="InterPro" id="IPR036396">
    <property type="entry name" value="Cyt_P450_sf"/>
</dbReference>
<evidence type="ECO:0000313" key="10">
    <source>
        <dbReference type="EMBL" id="CAA0120958.1"/>
    </source>
</evidence>
<dbReference type="GO" id="GO:0005506">
    <property type="term" value="F:iron ion binding"/>
    <property type="evidence" value="ECO:0007669"/>
    <property type="project" value="InterPro"/>
</dbReference>
<dbReference type="InterPro" id="IPR002403">
    <property type="entry name" value="Cyt_P450_E_grp-IV"/>
</dbReference>
<keyword evidence="4 8" id="KW-0479">Metal-binding</keyword>
<dbReference type="GO" id="GO:0016125">
    <property type="term" value="P:sterol metabolic process"/>
    <property type="evidence" value="ECO:0007669"/>
    <property type="project" value="TreeGrafter"/>
</dbReference>